<evidence type="ECO:0000313" key="3">
    <source>
        <dbReference type="Proteomes" id="UP000642094"/>
    </source>
</evidence>
<dbReference type="PANTHER" id="PTHR46844">
    <property type="entry name" value="SLR5058 PROTEIN"/>
    <property type="match status" value="1"/>
</dbReference>
<name>A0ABR7ZVH4_9CYAN</name>
<evidence type="ECO:0000259" key="1">
    <source>
        <dbReference type="PROSITE" id="PS50837"/>
    </source>
</evidence>
<dbReference type="EMBL" id="JACJQB010000010">
    <property type="protein sequence ID" value="MBD2187923.1"/>
    <property type="molecule type" value="Genomic_DNA"/>
</dbReference>
<protein>
    <submittedName>
        <fullName evidence="2">NACHT domain-containing protein</fullName>
    </submittedName>
</protein>
<dbReference type="InterPro" id="IPR054501">
    <property type="entry name" value="NCH2"/>
</dbReference>
<organism evidence="2 3">
    <name type="scientific">Pseudanabaena mucicola FACHB-723</name>
    <dbReference type="NCBI Taxonomy" id="2692860"/>
    <lineage>
        <taxon>Bacteria</taxon>
        <taxon>Bacillati</taxon>
        <taxon>Cyanobacteriota</taxon>
        <taxon>Cyanophyceae</taxon>
        <taxon>Pseudanabaenales</taxon>
        <taxon>Pseudanabaenaceae</taxon>
        <taxon>Pseudanabaena</taxon>
    </lineage>
</organism>
<dbReference type="SUPFAM" id="SSF52540">
    <property type="entry name" value="P-loop containing nucleoside triphosphate hydrolases"/>
    <property type="match status" value="1"/>
</dbReference>
<accession>A0ABR7ZVH4</accession>
<evidence type="ECO:0000313" key="2">
    <source>
        <dbReference type="EMBL" id="MBD2187923.1"/>
    </source>
</evidence>
<dbReference type="Pfam" id="PF05729">
    <property type="entry name" value="NACHT"/>
    <property type="match status" value="1"/>
</dbReference>
<dbReference type="PROSITE" id="PS50837">
    <property type="entry name" value="NACHT"/>
    <property type="match status" value="1"/>
</dbReference>
<dbReference type="PRINTS" id="PR00364">
    <property type="entry name" value="DISEASERSIST"/>
</dbReference>
<dbReference type="PANTHER" id="PTHR46844:SF1">
    <property type="entry name" value="SLR5058 PROTEIN"/>
    <property type="match status" value="1"/>
</dbReference>
<comment type="caution">
    <text evidence="2">The sequence shown here is derived from an EMBL/GenBank/DDBJ whole genome shotgun (WGS) entry which is preliminary data.</text>
</comment>
<dbReference type="Proteomes" id="UP000642094">
    <property type="component" value="Unassembled WGS sequence"/>
</dbReference>
<dbReference type="RefSeq" id="WP_190402790.1">
    <property type="nucleotide sequence ID" value="NZ_JACJQB010000010.1"/>
</dbReference>
<gene>
    <name evidence="2" type="ORF">H6F41_07195</name>
</gene>
<feature type="domain" description="NACHT" evidence="1">
    <location>
        <begin position="219"/>
        <end position="341"/>
    </location>
</feature>
<reference evidence="2 3" key="1">
    <citation type="journal article" date="2020" name="ISME J.">
        <title>Comparative genomics reveals insights into cyanobacterial evolution and habitat adaptation.</title>
        <authorList>
            <person name="Chen M.Y."/>
            <person name="Teng W.K."/>
            <person name="Zhao L."/>
            <person name="Hu C.X."/>
            <person name="Zhou Y.K."/>
            <person name="Han B.P."/>
            <person name="Song L.R."/>
            <person name="Shu W.S."/>
        </authorList>
    </citation>
    <scope>NUCLEOTIDE SEQUENCE [LARGE SCALE GENOMIC DNA]</scope>
    <source>
        <strain evidence="2 3">FACHB-723</strain>
    </source>
</reference>
<keyword evidence="3" id="KW-1185">Reference proteome</keyword>
<dbReference type="InterPro" id="IPR007111">
    <property type="entry name" value="NACHT_NTPase"/>
</dbReference>
<dbReference type="InterPro" id="IPR027417">
    <property type="entry name" value="P-loop_NTPase"/>
</dbReference>
<sequence>MNNPLMLKASSELIDQAQSELLIRGDSYLQLAEKLEIAVQLVDNFFKGEIVDIHTYNLICNYLEIEFTSSSEETPDIQENNDISLAYLNGESAVVNQDDYGDFGIELVQDQDLDSQDIVIEQLPSDYTDIAVILPIIRQRISANLINQCDRLRIINVNTPLHLHDLYTEINVFNGLLSSQYLDHNIDDIDESNKHLNRFSRGNISLEKIAADQALDESKQILLVGSLGSGKTTLLKYWAIACITEQILPECLPIFVSLRSLNSVSDLQNPVVWLKQQLNNYGLSDELISNHILEQLISQGRLLLLLDGLYDVPEMQRVEVTQQILQFCDRYPDNRVVVTSRNPIYSHILESFLTLEIAPFDANQISTFVKKWFHLTCPQEPQRATDLEQLFIKNPSLREVAKKPLFLTCLCNVFQNKKSITASFYREIIDLLLTTWEETKCLLIPPTSELSITQKLDLLSHVAIVALDRQGYMWESEQLVKDFQSCITANQNIASTINPNQIIQEFKWQHGLLTEPAKGVYTLSNAPILHDYLAAYRLAYSRPHIVQKYLLDRIHLKHWHGVIVMSLSISPQAEQILLELKQRIDQSISKEQHLQAFLTWIDFQANQMQDIYKPVTIRALYLDIDLEKTRSLDRARALDVSHSKSLERAKKRAMGIENTMDTEMDVDHAIHLAINLDLALYFTNHRVLELASALDPILNQGLQALRQELPNPHEDRAKFAKWWQVKGLEWSKSFRSLIIQHRKGSQAWHFTEEQTRLLRTYHDANKLLVDCLNNAEHISPSVKAQIESSLFLPLEVPKLTPKSSK</sequence>
<dbReference type="Gene3D" id="3.40.50.300">
    <property type="entry name" value="P-loop containing nucleotide triphosphate hydrolases"/>
    <property type="match status" value="1"/>
</dbReference>
<proteinExistence type="predicted"/>
<dbReference type="Pfam" id="PF22727">
    <property type="entry name" value="NCH2"/>
    <property type="match status" value="1"/>
</dbReference>